<evidence type="ECO:0000256" key="2">
    <source>
        <dbReference type="ARBA" id="ARBA00022618"/>
    </source>
</evidence>
<dbReference type="InterPro" id="IPR005234">
    <property type="entry name" value="ScpB_csome_segregation"/>
</dbReference>
<dbReference type="InterPro" id="IPR036388">
    <property type="entry name" value="WH-like_DNA-bd_sf"/>
</dbReference>
<organism evidence="5 6">
    <name type="scientific">Thermosipho melanesiensis</name>
    <dbReference type="NCBI Taxonomy" id="46541"/>
    <lineage>
        <taxon>Bacteria</taxon>
        <taxon>Thermotogati</taxon>
        <taxon>Thermotogota</taxon>
        <taxon>Thermotogae</taxon>
        <taxon>Thermotogales</taxon>
        <taxon>Fervidobacteriaceae</taxon>
        <taxon>Thermosipho</taxon>
    </lineage>
</organism>
<dbReference type="RefSeq" id="WP_012057510.1">
    <property type="nucleotide sequence ID" value="NZ_CP007389.1"/>
</dbReference>
<keyword evidence="2" id="KW-0132">Cell division</keyword>
<dbReference type="Pfam" id="PF04079">
    <property type="entry name" value="SMC_ScpB"/>
    <property type="match status" value="1"/>
</dbReference>
<gene>
    <name evidence="5" type="ORF">BW47_06920</name>
</gene>
<dbReference type="SUPFAM" id="SSF46785">
    <property type="entry name" value="Winged helix' DNA-binding domain"/>
    <property type="match status" value="2"/>
</dbReference>
<dbReference type="InterPro" id="IPR036390">
    <property type="entry name" value="WH_DNA-bd_sf"/>
</dbReference>
<name>A0ABN4UZ37_9BACT</name>
<accession>A0ABN4UZ37</accession>
<reference evidence="5 6" key="1">
    <citation type="submission" date="2014-02" db="EMBL/GenBank/DDBJ databases">
        <title>Diversity of Thermotogales isolates from hydrothermal vents.</title>
        <authorList>
            <person name="Haverkamp T.H.A."/>
            <person name="Lossouarn J."/>
            <person name="Geslin C."/>
            <person name="Nesbo C.L."/>
        </authorList>
    </citation>
    <scope>NUCLEOTIDE SEQUENCE [LARGE SCALE GENOMIC DNA]</scope>
    <source>
        <strain evidence="5 6">431</strain>
    </source>
</reference>
<keyword evidence="4" id="KW-0131">Cell cycle</keyword>
<dbReference type="Gene3D" id="1.10.10.10">
    <property type="entry name" value="Winged helix-like DNA-binding domain superfamily/Winged helix DNA-binding domain"/>
    <property type="match status" value="2"/>
</dbReference>
<keyword evidence="6" id="KW-1185">Reference proteome</keyword>
<dbReference type="PANTHER" id="PTHR34298">
    <property type="entry name" value="SEGREGATION AND CONDENSATION PROTEIN B"/>
    <property type="match status" value="1"/>
</dbReference>
<evidence type="ECO:0000313" key="6">
    <source>
        <dbReference type="Proteomes" id="UP000185490"/>
    </source>
</evidence>
<protein>
    <submittedName>
        <fullName evidence="5">Condensin subunit ScpB</fullName>
    </submittedName>
</protein>
<dbReference type="EMBL" id="CP007389">
    <property type="protein sequence ID" value="APT74241.1"/>
    <property type="molecule type" value="Genomic_DNA"/>
</dbReference>
<sequence length="181" mass="20960">MDSEKVAIIESLIFASKGIQKEKILEIAQVSEKDFDDIVKILEQKYNLNNESGIELRNIDGFFKFFTKKKYAIYIEKIIKRRSLNTLTTSQLEIVILLASKKKATKRQIDEIRGKDSTNILKQLLMSGVVKRRKSGRSYIYSLTDTFKEETFIEELLDELGGVHFDTERSQNDIEKDNGKQ</sequence>
<evidence type="ECO:0000313" key="5">
    <source>
        <dbReference type="EMBL" id="APT74241.1"/>
    </source>
</evidence>
<evidence type="ECO:0000256" key="1">
    <source>
        <dbReference type="ARBA" id="ARBA00022490"/>
    </source>
</evidence>
<keyword evidence="1" id="KW-0963">Cytoplasm</keyword>
<dbReference type="Proteomes" id="UP000185490">
    <property type="component" value="Chromosome"/>
</dbReference>
<evidence type="ECO:0000256" key="4">
    <source>
        <dbReference type="ARBA" id="ARBA00023306"/>
    </source>
</evidence>
<keyword evidence="3" id="KW-0159">Chromosome partition</keyword>
<dbReference type="PANTHER" id="PTHR34298:SF2">
    <property type="entry name" value="SEGREGATION AND CONDENSATION PROTEIN B"/>
    <property type="match status" value="1"/>
</dbReference>
<evidence type="ECO:0000256" key="3">
    <source>
        <dbReference type="ARBA" id="ARBA00022829"/>
    </source>
</evidence>
<proteinExistence type="predicted"/>